<evidence type="ECO:0000313" key="14">
    <source>
        <dbReference type="Proteomes" id="UP000001627"/>
    </source>
</evidence>
<dbReference type="HOGENOM" id="CLU_006229_0_0_5"/>
<organism evidence="13 14">
    <name type="scientific">Neorickettsia risticii (strain Illinois)</name>
    <dbReference type="NCBI Taxonomy" id="434131"/>
    <lineage>
        <taxon>Bacteria</taxon>
        <taxon>Pseudomonadati</taxon>
        <taxon>Pseudomonadota</taxon>
        <taxon>Alphaproteobacteria</taxon>
        <taxon>Rickettsiales</taxon>
        <taxon>Anaplasmataceae</taxon>
        <taxon>Neorickettsia</taxon>
    </lineage>
</organism>
<dbReference type="GO" id="GO:0009360">
    <property type="term" value="C:DNA polymerase III complex"/>
    <property type="evidence" value="ECO:0007669"/>
    <property type="project" value="InterPro"/>
</dbReference>
<dbReference type="STRING" id="434131.NRI_0465"/>
<dbReference type="GO" id="GO:0006261">
    <property type="term" value="P:DNA-templated DNA replication"/>
    <property type="evidence" value="ECO:0007669"/>
    <property type="project" value="TreeGrafter"/>
</dbReference>
<dbReference type="EMBL" id="CP001431">
    <property type="protein sequence ID" value="ACT69446.1"/>
    <property type="molecule type" value="Genomic_DNA"/>
</dbReference>
<dbReference type="PANTHER" id="PTHR11669:SF0">
    <property type="entry name" value="PROTEIN STICHEL-LIKE 2"/>
    <property type="match status" value="1"/>
</dbReference>
<dbReference type="Pfam" id="PF22608">
    <property type="entry name" value="DNAX_ATPase_lid"/>
    <property type="match status" value="1"/>
</dbReference>
<dbReference type="InterPro" id="IPR050238">
    <property type="entry name" value="DNA_Rep/Repair_Clamp_Loader"/>
</dbReference>
<evidence type="ECO:0000313" key="13">
    <source>
        <dbReference type="EMBL" id="ACT69446.1"/>
    </source>
</evidence>
<keyword evidence="2 11" id="KW-0808">Transferase</keyword>
<protein>
    <recommendedName>
        <fullName evidence="11">DNA polymerase III subunit gamma/tau</fullName>
        <ecNumber evidence="11">2.7.7.7</ecNumber>
    </recommendedName>
</protein>
<dbReference type="CDD" id="cd00009">
    <property type="entry name" value="AAA"/>
    <property type="match status" value="1"/>
</dbReference>
<dbReference type="InterPro" id="IPR027417">
    <property type="entry name" value="P-loop_NTPase"/>
</dbReference>
<evidence type="ECO:0000256" key="4">
    <source>
        <dbReference type="ARBA" id="ARBA00022705"/>
    </source>
</evidence>
<comment type="similarity">
    <text evidence="1 11">Belongs to the DnaX/STICHEL family.</text>
</comment>
<evidence type="ECO:0000256" key="8">
    <source>
        <dbReference type="ARBA" id="ARBA00022840"/>
    </source>
</evidence>
<keyword evidence="6 11" id="KW-0547">Nucleotide-binding</keyword>
<evidence type="ECO:0000256" key="7">
    <source>
        <dbReference type="ARBA" id="ARBA00022833"/>
    </source>
</evidence>
<proteinExistence type="inferred from homology"/>
<dbReference type="GO" id="GO:0046872">
    <property type="term" value="F:metal ion binding"/>
    <property type="evidence" value="ECO:0007669"/>
    <property type="project" value="UniProtKB-KW"/>
</dbReference>
<dbReference type="InterPro" id="IPR003593">
    <property type="entry name" value="AAA+_ATPase"/>
</dbReference>
<dbReference type="Pfam" id="PF12169">
    <property type="entry name" value="DNA_pol3_gamma3"/>
    <property type="match status" value="1"/>
</dbReference>
<dbReference type="NCBIfam" id="TIGR02397">
    <property type="entry name" value="dnaX_nterm"/>
    <property type="match status" value="1"/>
</dbReference>
<reference evidence="13 14" key="1">
    <citation type="journal article" date="2009" name="Nucleic Acids Res.">
        <title>Analysis of complete genome sequence of Neorickettsia risticii: causative agent of Potomac horse fever.</title>
        <authorList>
            <person name="Lin M."/>
            <person name="Zhang C."/>
            <person name="Gibson K."/>
            <person name="Rikihisa Y."/>
        </authorList>
    </citation>
    <scope>NUCLEOTIDE SEQUENCE [LARGE SCALE GENOMIC DNA]</scope>
    <source>
        <strain evidence="13 14">Illinois</strain>
    </source>
</reference>
<keyword evidence="3 11" id="KW-0548">Nucleotidyltransferase</keyword>
<evidence type="ECO:0000259" key="12">
    <source>
        <dbReference type="SMART" id="SM00382"/>
    </source>
</evidence>
<dbReference type="InterPro" id="IPR008921">
    <property type="entry name" value="DNA_pol3_clamp-load_cplx_C"/>
</dbReference>
<evidence type="ECO:0000256" key="9">
    <source>
        <dbReference type="ARBA" id="ARBA00022932"/>
    </source>
</evidence>
<feature type="domain" description="AAA+ ATPase" evidence="12">
    <location>
        <begin position="44"/>
        <end position="185"/>
    </location>
</feature>
<dbReference type="KEGG" id="nri:NRI_0465"/>
<dbReference type="SUPFAM" id="SSF52540">
    <property type="entry name" value="P-loop containing nucleoside triphosphate hydrolases"/>
    <property type="match status" value="1"/>
</dbReference>
<evidence type="ECO:0000256" key="5">
    <source>
        <dbReference type="ARBA" id="ARBA00022723"/>
    </source>
</evidence>
<dbReference type="AlphaFoldDB" id="C6V4Y0"/>
<keyword evidence="14" id="KW-1185">Reference proteome</keyword>
<dbReference type="GO" id="GO:0005524">
    <property type="term" value="F:ATP binding"/>
    <property type="evidence" value="ECO:0007669"/>
    <property type="project" value="UniProtKB-KW"/>
</dbReference>
<dbReference type="Pfam" id="PF13177">
    <property type="entry name" value="DNA_pol3_delta2"/>
    <property type="match status" value="1"/>
</dbReference>
<dbReference type="RefSeq" id="WP_015816333.1">
    <property type="nucleotide sequence ID" value="NC_013009.1"/>
</dbReference>
<dbReference type="GO" id="GO:0003887">
    <property type="term" value="F:DNA-directed DNA polymerase activity"/>
    <property type="evidence" value="ECO:0007669"/>
    <property type="project" value="UniProtKB-KW"/>
</dbReference>
<dbReference type="eggNOG" id="COG2812">
    <property type="taxonomic scope" value="Bacteria"/>
</dbReference>
<dbReference type="InterPro" id="IPR012763">
    <property type="entry name" value="DNA_pol_III_sug/sutau_N"/>
</dbReference>
<keyword evidence="4 11" id="KW-0235">DNA replication</keyword>
<evidence type="ECO:0000256" key="10">
    <source>
        <dbReference type="ARBA" id="ARBA00049244"/>
    </source>
</evidence>
<evidence type="ECO:0000256" key="3">
    <source>
        <dbReference type="ARBA" id="ARBA00022695"/>
    </source>
</evidence>
<dbReference type="Proteomes" id="UP000001627">
    <property type="component" value="Chromosome"/>
</dbReference>
<evidence type="ECO:0000256" key="11">
    <source>
        <dbReference type="RuleBase" id="RU364063"/>
    </source>
</evidence>
<comment type="subunit">
    <text evidence="11">DNA polymerase III contains a core (composed of alpha, epsilon and theta chains) that associates with a tau subunit. This core dimerizes to form the POLIII' complex. PolIII' associates with the gamma complex (composed of gamma, delta, delta', psi and chi chains) and with the beta chain to form the complete DNA polymerase III complex.</text>
</comment>
<keyword evidence="7" id="KW-0862">Zinc</keyword>
<dbReference type="CDD" id="cd18137">
    <property type="entry name" value="HLD_clamp_pol_III_gamma_tau"/>
    <property type="match status" value="1"/>
</dbReference>
<accession>C6V4Y0</accession>
<comment type="function">
    <text evidence="11">DNA polymerase III is a complex, multichain enzyme responsible for most of the replicative synthesis in bacteria. This DNA polymerase also exhibits 3' to 5' exonuclease activity.</text>
</comment>
<dbReference type="InterPro" id="IPR022754">
    <property type="entry name" value="DNA_pol_III_gamma-3"/>
</dbReference>
<keyword evidence="8 11" id="KW-0067">ATP-binding</keyword>
<sequence length="403" mass="44538">MGLSRVRMGYIGLANKYRPRLLNEIVGQDFLVKCLSASIARDEVAGAVLLSGPYGTGKTTTARAVTLSLLCSNRMDVLPCLKCDSCLSVLNGSHPDVLEIDAASNTGVEDVRMLIEGALYKPLLSKYKSYIIDEVHMLSQSAFNALLKLLEEPPQHVKFFLATTELQKIPATIISRCQHYRLSRLSRFVITERLTQVAEREQIEIAQDAIKFIAEKADGSLRDALSLLEQVTLHPSEGKITVDVLRNKMGLADLSEVYMLLDSIIAGDCKTSLGKLNDLYSKGHEMLTIFMELVALINEKIQDKLTARDDSKSGFFCRLAQCMLSSIEEIKSFNCDHNVAELAVIRMSYIADLPSPGEIIKIFSNEVCTTPPSNSEISKNNSTNSAELTNYILKEFGGSELLD</sequence>
<dbReference type="GO" id="GO:0003677">
    <property type="term" value="F:DNA binding"/>
    <property type="evidence" value="ECO:0007669"/>
    <property type="project" value="InterPro"/>
</dbReference>
<evidence type="ECO:0000256" key="2">
    <source>
        <dbReference type="ARBA" id="ARBA00022679"/>
    </source>
</evidence>
<dbReference type="Gene3D" id="1.10.8.60">
    <property type="match status" value="1"/>
</dbReference>
<dbReference type="EC" id="2.7.7.7" evidence="11"/>
<dbReference type="PANTHER" id="PTHR11669">
    <property type="entry name" value="REPLICATION FACTOR C / DNA POLYMERASE III GAMMA-TAU SUBUNIT"/>
    <property type="match status" value="1"/>
</dbReference>
<dbReference type="FunFam" id="1.10.8.60:FF:000013">
    <property type="entry name" value="DNA polymerase III subunit gamma/tau"/>
    <property type="match status" value="1"/>
</dbReference>
<name>C6V4Y0_NEORI</name>
<gene>
    <name evidence="11 13" type="primary">dnaX</name>
    <name evidence="13" type="ordered locus">NRI_0465</name>
</gene>
<evidence type="ECO:0000256" key="6">
    <source>
        <dbReference type="ARBA" id="ARBA00022741"/>
    </source>
</evidence>
<evidence type="ECO:0000256" key="1">
    <source>
        <dbReference type="ARBA" id="ARBA00006360"/>
    </source>
</evidence>
<comment type="catalytic activity">
    <reaction evidence="10 11">
        <text>DNA(n) + a 2'-deoxyribonucleoside 5'-triphosphate = DNA(n+1) + diphosphate</text>
        <dbReference type="Rhea" id="RHEA:22508"/>
        <dbReference type="Rhea" id="RHEA-COMP:17339"/>
        <dbReference type="Rhea" id="RHEA-COMP:17340"/>
        <dbReference type="ChEBI" id="CHEBI:33019"/>
        <dbReference type="ChEBI" id="CHEBI:61560"/>
        <dbReference type="ChEBI" id="CHEBI:173112"/>
        <dbReference type="EC" id="2.7.7.7"/>
    </reaction>
</comment>
<dbReference type="SUPFAM" id="SSF48019">
    <property type="entry name" value="post-AAA+ oligomerization domain-like"/>
    <property type="match status" value="1"/>
</dbReference>
<keyword evidence="5" id="KW-0479">Metal-binding</keyword>
<dbReference type="Gene3D" id="3.40.50.300">
    <property type="entry name" value="P-loop containing nucleotide triphosphate hydrolases"/>
    <property type="match status" value="1"/>
</dbReference>
<keyword evidence="9 11" id="KW-0239">DNA-directed DNA polymerase</keyword>
<dbReference type="InterPro" id="IPR045085">
    <property type="entry name" value="HLD_clamp_pol_III_gamma_tau"/>
</dbReference>
<dbReference type="SMART" id="SM00382">
    <property type="entry name" value="AAA"/>
    <property type="match status" value="1"/>
</dbReference>